<name>A0A367XUN3_9ASCO</name>
<feature type="region of interest" description="Disordered" evidence="1">
    <location>
        <begin position="31"/>
        <end position="61"/>
    </location>
</feature>
<keyword evidence="2" id="KW-0812">Transmembrane</keyword>
<feature type="transmembrane region" description="Helical" evidence="2">
    <location>
        <begin position="185"/>
        <end position="207"/>
    </location>
</feature>
<dbReference type="EMBL" id="QLNQ01000029">
    <property type="protein sequence ID" value="RCK56512.1"/>
    <property type="molecule type" value="Genomic_DNA"/>
</dbReference>
<feature type="transmembrane region" description="Helical" evidence="2">
    <location>
        <begin position="138"/>
        <end position="165"/>
    </location>
</feature>
<dbReference type="AlphaFoldDB" id="A0A367XUN3"/>
<dbReference type="OrthoDB" id="4083656at2759"/>
<protein>
    <submittedName>
        <fullName evidence="3">Uncharacterized protein</fullName>
    </submittedName>
</protein>
<dbReference type="Proteomes" id="UP000253472">
    <property type="component" value="Unassembled WGS sequence"/>
</dbReference>
<keyword evidence="2" id="KW-0472">Membrane</keyword>
<evidence type="ECO:0000313" key="4">
    <source>
        <dbReference type="Proteomes" id="UP000253472"/>
    </source>
</evidence>
<evidence type="ECO:0000256" key="2">
    <source>
        <dbReference type="SAM" id="Phobius"/>
    </source>
</evidence>
<keyword evidence="2" id="KW-1133">Transmembrane helix</keyword>
<reference evidence="3 4" key="1">
    <citation type="submission" date="2018-06" db="EMBL/GenBank/DDBJ databases">
        <title>Whole genome sequencing of Candida tropicalis (genome annotated by CSBL at Korea University).</title>
        <authorList>
            <person name="Ahn J."/>
        </authorList>
    </citation>
    <scope>NUCLEOTIDE SEQUENCE [LARGE SCALE GENOMIC DNA]</scope>
    <source>
        <strain evidence="3 4">ATCC 20962</strain>
    </source>
</reference>
<feature type="compositionally biased region" description="Basic residues" evidence="1">
    <location>
        <begin position="35"/>
        <end position="46"/>
    </location>
</feature>
<comment type="caution">
    <text evidence="3">The sequence shown here is derived from an EMBL/GenBank/DDBJ whole genome shotgun (WGS) entry which is preliminary data.</text>
</comment>
<keyword evidence="4" id="KW-1185">Reference proteome</keyword>
<evidence type="ECO:0000313" key="3">
    <source>
        <dbReference type="EMBL" id="RCK56512.1"/>
    </source>
</evidence>
<sequence>MMLLLMPRIGLNRSITRLPLQPALFLRFKSTAPSQKKKKQQQKKMQSHLPASNTPKKTLPSEGEWKHLKLHIPGEQVQKDSIKERIPKFPLAKENVPTLLLRPGVPQVGKDFTFRQVVRILKNKTSPELIYESEPHRLYFFMCFCGSIVFAVYGCVLFEWAFFVANKEYEENEKEQKDVLRRRDWAITVLMYLAPATVLFALAYGAITFPTRMIRRIYYLPGPVEHIKFTSYPLIPGRATPVYTVPLENLSRRKTARVWTGKGFYGTSDSSLFYFVLNEKLPSGSTKSWVVDRKGFFWSDGRVFDYLFGKETLEEAEAGVPYDEQFGIINREMKKKRKQLKEEHGFFWRYKMAGQEFEKDVRKLFGFVTGDNKKLPPPKDKK</sequence>
<proteinExistence type="predicted"/>
<evidence type="ECO:0000256" key="1">
    <source>
        <dbReference type="SAM" id="MobiDB-lite"/>
    </source>
</evidence>
<accession>A0A367XUN3</accession>
<organism evidence="3 4">
    <name type="scientific">Candida viswanathii</name>
    <dbReference type="NCBI Taxonomy" id="5486"/>
    <lineage>
        <taxon>Eukaryota</taxon>
        <taxon>Fungi</taxon>
        <taxon>Dikarya</taxon>
        <taxon>Ascomycota</taxon>
        <taxon>Saccharomycotina</taxon>
        <taxon>Pichiomycetes</taxon>
        <taxon>Debaryomycetaceae</taxon>
        <taxon>Candida/Lodderomyces clade</taxon>
        <taxon>Candida</taxon>
    </lineage>
</organism>
<gene>
    <name evidence="3" type="ORF">Cantr_05114</name>
</gene>